<keyword evidence="2" id="KW-1185">Reference proteome</keyword>
<reference evidence="1 2" key="1">
    <citation type="submission" date="2019-02" db="EMBL/GenBank/DDBJ databases">
        <title>Deep-cultivation of Planctomycetes and their phenomic and genomic characterization uncovers novel biology.</title>
        <authorList>
            <person name="Wiegand S."/>
            <person name="Jogler M."/>
            <person name="Boedeker C."/>
            <person name="Pinto D."/>
            <person name="Vollmers J."/>
            <person name="Rivas-Marin E."/>
            <person name="Kohn T."/>
            <person name="Peeters S.H."/>
            <person name="Heuer A."/>
            <person name="Rast P."/>
            <person name="Oberbeckmann S."/>
            <person name="Bunk B."/>
            <person name="Jeske O."/>
            <person name="Meyerdierks A."/>
            <person name="Storesund J.E."/>
            <person name="Kallscheuer N."/>
            <person name="Luecker S."/>
            <person name="Lage O.M."/>
            <person name="Pohl T."/>
            <person name="Merkel B.J."/>
            <person name="Hornburger P."/>
            <person name="Mueller R.-W."/>
            <person name="Bruemmer F."/>
            <person name="Labrenz M."/>
            <person name="Spormann A.M."/>
            <person name="Op den Camp H."/>
            <person name="Overmann J."/>
            <person name="Amann R."/>
            <person name="Jetten M.S.M."/>
            <person name="Mascher T."/>
            <person name="Medema M.H."/>
            <person name="Devos D.P."/>
            <person name="Kaster A.-K."/>
            <person name="Ovreas L."/>
            <person name="Rohde M."/>
            <person name="Galperin M.Y."/>
            <person name="Jogler C."/>
        </authorList>
    </citation>
    <scope>NUCLEOTIDE SEQUENCE [LARGE SCALE GENOMIC DNA]</scope>
    <source>
        <strain evidence="1 2">Mal52</strain>
    </source>
</reference>
<dbReference type="AlphaFoldDB" id="A0A517ZK10"/>
<organism evidence="1 2">
    <name type="scientific">Symmachiella dynata</name>
    <dbReference type="NCBI Taxonomy" id="2527995"/>
    <lineage>
        <taxon>Bacteria</taxon>
        <taxon>Pseudomonadati</taxon>
        <taxon>Planctomycetota</taxon>
        <taxon>Planctomycetia</taxon>
        <taxon>Planctomycetales</taxon>
        <taxon>Planctomycetaceae</taxon>
        <taxon>Symmachiella</taxon>
    </lineage>
</organism>
<gene>
    <name evidence="1" type="ORF">Mal52_13030</name>
</gene>
<sequence length="124" mass="14062">MLELATGWQLQVENSTDWIFVRIEKIGTESVLPPLAESLWSLGEQQQIQRFILEVANPVWMTSYLIGQLILLHKRANLEGGTLRLCGLSDDNHSVLRRMGLGDRFPNHASREDAVMGHMPSKPR</sequence>
<protein>
    <recommendedName>
        <fullName evidence="3">STAS domain-containing protein</fullName>
    </recommendedName>
</protein>
<evidence type="ECO:0008006" key="3">
    <source>
        <dbReference type="Google" id="ProtNLM"/>
    </source>
</evidence>
<dbReference type="KEGG" id="sdyn:Mal52_13030"/>
<name>A0A517ZK10_9PLAN</name>
<evidence type="ECO:0000313" key="1">
    <source>
        <dbReference type="EMBL" id="QDU42834.1"/>
    </source>
</evidence>
<dbReference type="Proteomes" id="UP000319383">
    <property type="component" value="Chromosome"/>
</dbReference>
<dbReference type="SUPFAM" id="SSF52091">
    <property type="entry name" value="SpoIIaa-like"/>
    <property type="match status" value="1"/>
</dbReference>
<evidence type="ECO:0000313" key="2">
    <source>
        <dbReference type="Proteomes" id="UP000319383"/>
    </source>
</evidence>
<proteinExistence type="predicted"/>
<dbReference type="RefSeq" id="WP_145374837.1">
    <property type="nucleotide sequence ID" value="NZ_CP036276.1"/>
</dbReference>
<dbReference type="EMBL" id="CP036276">
    <property type="protein sequence ID" value="QDU42834.1"/>
    <property type="molecule type" value="Genomic_DNA"/>
</dbReference>
<accession>A0A517ZK10</accession>
<dbReference type="InterPro" id="IPR036513">
    <property type="entry name" value="STAS_dom_sf"/>
</dbReference>
<dbReference type="Gene3D" id="3.30.750.24">
    <property type="entry name" value="STAS domain"/>
    <property type="match status" value="1"/>
</dbReference>